<dbReference type="Proteomes" id="UP000315403">
    <property type="component" value="Unassembled WGS sequence"/>
</dbReference>
<dbReference type="AlphaFoldDB" id="A0A543PZF2"/>
<organism evidence="1 2">
    <name type="scientific">Acidithiobacillus thiooxidans ATCC 19377</name>
    <dbReference type="NCBI Taxonomy" id="637390"/>
    <lineage>
        <taxon>Bacteria</taxon>
        <taxon>Pseudomonadati</taxon>
        <taxon>Pseudomonadota</taxon>
        <taxon>Acidithiobacillia</taxon>
        <taxon>Acidithiobacillales</taxon>
        <taxon>Acidithiobacillaceae</taxon>
        <taxon>Acidithiobacillus</taxon>
    </lineage>
</organism>
<dbReference type="Gene3D" id="1.10.10.1400">
    <property type="entry name" value="Terminase, small subunit, N-terminal DNA-binding domain, HTH motif"/>
    <property type="match status" value="1"/>
</dbReference>
<proteinExistence type="predicted"/>
<evidence type="ECO:0000313" key="2">
    <source>
        <dbReference type="Proteomes" id="UP000315403"/>
    </source>
</evidence>
<accession>A0A543PZF2</accession>
<dbReference type="InterPro" id="IPR005335">
    <property type="entry name" value="Terminase_ssu"/>
</dbReference>
<evidence type="ECO:0000313" key="1">
    <source>
        <dbReference type="EMBL" id="TQN49449.1"/>
    </source>
</evidence>
<dbReference type="RefSeq" id="WP_142090039.1">
    <property type="nucleotide sequence ID" value="NZ_SZUV01000005.1"/>
</dbReference>
<sequence>MNERQERFCFEYAASLNATTAAIEAGYAPTSAYSQGFDLLKKPEIQAKVAQYLDERRLQQARQFTLANDQAISALLEIISNPRAAAQARVSAAVAILDRGGHSVVNKSLIKAEVNVNELSHEQRAERLAYLLELARSRRIASDTPGDTGPD</sequence>
<name>A0A543PZF2_ACITH</name>
<dbReference type="GO" id="GO:0051276">
    <property type="term" value="P:chromosome organization"/>
    <property type="evidence" value="ECO:0007669"/>
    <property type="project" value="InterPro"/>
</dbReference>
<dbReference type="EMBL" id="SZUV01000005">
    <property type="protein sequence ID" value="TQN49449.1"/>
    <property type="molecule type" value="Genomic_DNA"/>
</dbReference>
<dbReference type="Pfam" id="PF03592">
    <property type="entry name" value="Terminase_2"/>
    <property type="match status" value="1"/>
</dbReference>
<protein>
    <submittedName>
        <fullName evidence="1">PBSX phage terminase small subunit</fullName>
    </submittedName>
</protein>
<gene>
    <name evidence="1" type="primary">xtmA</name>
    <name evidence="1" type="ORF">DLNHIDIE_03304</name>
</gene>
<reference evidence="1 2" key="1">
    <citation type="submission" date="2019-03" db="EMBL/GenBank/DDBJ databases">
        <title>New insights into Acidothiobacillus thiooxidans sulfur metabolism through coupled gene expression, solution geochemistry, microscopy and spectroscopy analyses.</title>
        <authorList>
            <person name="Camacho D."/>
            <person name="Frazao R."/>
            <person name="Fouillen A."/>
            <person name="Nanci A."/>
            <person name="Lang B.F."/>
            <person name="Apte S.C."/>
            <person name="Baron C."/>
            <person name="Warren L.A."/>
        </authorList>
    </citation>
    <scope>NUCLEOTIDE SEQUENCE [LARGE SCALE GENOMIC DNA]</scope>
    <source>
        <strain evidence="1 2">ATCC 19377</strain>
    </source>
</reference>
<comment type="caution">
    <text evidence="1">The sequence shown here is derived from an EMBL/GenBank/DDBJ whole genome shotgun (WGS) entry which is preliminary data.</text>
</comment>
<dbReference type="InterPro" id="IPR038713">
    <property type="entry name" value="Terminase_Gp1_N_sf"/>
</dbReference>